<proteinExistence type="predicted"/>
<keyword evidence="3" id="KW-1185">Reference proteome</keyword>
<protein>
    <submittedName>
        <fullName evidence="2">DUF3270 domain-containing protein</fullName>
    </submittedName>
</protein>
<evidence type="ECO:0000313" key="3">
    <source>
        <dbReference type="Proteomes" id="UP001519296"/>
    </source>
</evidence>
<evidence type="ECO:0000256" key="1">
    <source>
        <dbReference type="SAM" id="Phobius"/>
    </source>
</evidence>
<comment type="caution">
    <text evidence="2">The sequence shown here is derived from an EMBL/GenBank/DDBJ whole genome shotgun (WGS) entry which is preliminary data.</text>
</comment>
<dbReference type="Pfam" id="PF11674">
    <property type="entry name" value="DUF3270"/>
    <property type="match status" value="1"/>
</dbReference>
<accession>A0ABS5B398</accession>
<dbReference type="InterPro" id="IPR021688">
    <property type="entry name" value="DUF3270"/>
</dbReference>
<keyword evidence="1" id="KW-1133">Transmembrane helix</keyword>
<feature type="transmembrane region" description="Helical" evidence="1">
    <location>
        <begin position="40"/>
        <end position="63"/>
    </location>
</feature>
<gene>
    <name evidence="2" type="ORF">C4K46_03185</name>
</gene>
<keyword evidence="1" id="KW-0812">Transmembrane</keyword>
<reference evidence="2 3" key="1">
    <citation type="submission" date="2018-02" db="EMBL/GenBank/DDBJ databases">
        <title>Draft genome sequence of Streptococcus oricebi CCUG 70868T type strain.</title>
        <authorList>
            <person name="Mendez V."/>
            <person name="Salva-Serra F."/>
            <person name="Jaen-Luchoro D."/>
            <person name="Gonzales-Siles L."/>
            <person name="Karlsson R."/>
            <person name="Engstrom-Jakobsson H."/>
            <person name="Busquets A."/>
            <person name="Gomila M."/>
            <person name="Pineiro-Iglesias B."/>
            <person name="Bennasar-Figueras A."/>
            <person name="Seeger M."/>
            <person name="Moore E."/>
        </authorList>
    </citation>
    <scope>NUCLEOTIDE SEQUENCE [LARGE SCALE GENOMIC DNA]</scope>
    <source>
        <strain evidence="2 3">CCUG 70868</strain>
    </source>
</reference>
<dbReference type="EMBL" id="PRDG01000002">
    <property type="protein sequence ID" value="MBP2622938.1"/>
    <property type="molecule type" value="Genomic_DNA"/>
</dbReference>
<dbReference type="Proteomes" id="UP001519296">
    <property type="component" value="Unassembled WGS sequence"/>
</dbReference>
<feature type="transmembrane region" description="Helical" evidence="1">
    <location>
        <begin position="69"/>
        <end position="89"/>
    </location>
</feature>
<sequence length="95" mass="11020">MAIRKYQEENYTYQESSENQLPLYQEYIPEAETAPRLSELLFFLNIAAFCILTAIFSFVFLSFKMNTFAAFALAITASLASIQSYRMFLKFKKAN</sequence>
<name>A0ABS5B398_9STRE</name>
<dbReference type="RefSeq" id="WP_209627331.1">
    <property type="nucleotide sequence ID" value="NZ_PRDG01000002.1"/>
</dbReference>
<organism evidence="2 3">
    <name type="scientific">Streptococcus oricebi</name>
    <dbReference type="NCBI Taxonomy" id="1547447"/>
    <lineage>
        <taxon>Bacteria</taxon>
        <taxon>Bacillati</taxon>
        <taxon>Bacillota</taxon>
        <taxon>Bacilli</taxon>
        <taxon>Lactobacillales</taxon>
        <taxon>Streptococcaceae</taxon>
        <taxon>Streptococcus</taxon>
    </lineage>
</organism>
<keyword evidence="1" id="KW-0472">Membrane</keyword>
<evidence type="ECO:0000313" key="2">
    <source>
        <dbReference type="EMBL" id="MBP2622938.1"/>
    </source>
</evidence>